<dbReference type="Gene3D" id="3.40.50.300">
    <property type="entry name" value="P-loop containing nucleotide triphosphate hydrolases"/>
    <property type="match status" value="1"/>
</dbReference>
<dbReference type="CDD" id="cd03257">
    <property type="entry name" value="ABC_NikE_OppD_transporters"/>
    <property type="match status" value="1"/>
</dbReference>
<evidence type="ECO:0000259" key="6">
    <source>
        <dbReference type="PROSITE" id="PS50893"/>
    </source>
</evidence>
<feature type="domain" description="ABC transporter" evidence="6">
    <location>
        <begin position="21"/>
        <end position="298"/>
    </location>
</feature>
<dbReference type="InterPro" id="IPR003439">
    <property type="entry name" value="ABC_transporter-like_ATP-bd"/>
</dbReference>
<dbReference type="Pfam" id="PF00005">
    <property type="entry name" value="ABC_tran"/>
    <property type="match status" value="1"/>
</dbReference>
<evidence type="ECO:0000256" key="5">
    <source>
        <dbReference type="SAM" id="MobiDB-lite"/>
    </source>
</evidence>
<dbReference type="NCBIfam" id="TIGR01727">
    <property type="entry name" value="oligo_HPY"/>
    <property type="match status" value="1"/>
</dbReference>
<accession>T0YKH9</accession>
<proteinExistence type="inferred from homology"/>
<keyword evidence="3" id="KW-0547">Nucleotide-binding</keyword>
<gene>
    <name evidence="7" type="ORF">B1B_17512</name>
</gene>
<name>T0YKH9_9ZZZZ</name>
<evidence type="ECO:0000256" key="2">
    <source>
        <dbReference type="ARBA" id="ARBA00022448"/>
    </source>
</evidence>
<protein>
    <submittedName>
        <fullName evidence="7">Oligopeptide/dipeptide ABC transporter, ATPase subunit</fullName>
    </submittedName>
</protein>
<feature type="region of interest" description="Disordered" evidence="5">
    <location>
        <begin position="368"/>
        <end position="388"/>
    </location>
</feature>
<dbReference type="InterPro" id="IPR027417">
    <property type="entry name" value="P-loop_NTPase"/>
</dbReference>
<dbReference type="InterPro" id="IPR013563">
    <property type="entry name" value="Oligopep_ABC_C"/>
</dbReference>
<organism evidence="7">
    <name type="scientific">mine drainage metagenome</name>
    <dbReference type="NCBI Taxonomy" id="410659"/>
    <lineage>
        <taxon>unclassified sequences</taxon>
        <taxon>metagenomes</taxon>
        <taxon>ecological metagenomes</taxon>
    </lineage>
</organism>
<evidence type="ECO:0000256" key="3">
    <source>
        <dbReference type="ARBA" id="ARBA00022741"/>
    </source>
</evidence>
<comment type="similarity">
    <text evidence="1">Belongs to the ABC transporter superfamily.</text>
</comment>
<evidence type="ECO:0000256" key="1">
    <source>
        <dbReference type="ARBA" id="ARBA00005417"/>
    </source>
</evidence>
<sequence length="388" mass="42794">MEDRSSNIVLAARNIRKYFPIRGGLLSKKVGDVRAVDGISFDIHQGETVGLVGESGCGKTTAGRLLLRLIEPTAGHAFYRPPPEVMDRINRLYESLDSAGDSGSRASPALTELDQLANQYSLFRRNPRRMQELRGKLQIVFQDPFGSLSPRMLVKDIIAEPLEVHRIGTPKERLQRVSELMQEVGLNPEHLWRFPHEFSGGQRQRIGIARALALRPEFIVLDEPTSALDVSVQAQILNILQRLQADYGISFLFISHHLSVIRAVSRRVVVMYLGRVVEHAGTDSLFARPLHPYTQALLSAIPIPDPNLKRERIILTGDVPSPAAPPSGCRFHTRCPAVMPICSQVDPPLLPNGPDHWVACHLYPGSTTRSAPVSALPETPAPEPTAAG</sequence>
<dbReference type="PANTHER" id="PTHR43776">
    <property type="entry name" value="TRANSPORT ATP-BINDING PROTEIN"/>
    <property type="match status" value="1"/>
</dbReference>
<dbReference type="GO" id="GO:0055085">
    <property type="term" value="P:transmembrane transport"/>
    <property type="evidence" value="ECO:0007669"/>
    <property type="project" value="UniProtKB-ARBA"/>
</dbReference>
<dbReference type="InterPro" id="IPR003593">
    <property type="entry name" value="AAA+_ATPase"/>
</dbReference>
<keyword evidence="2" id="KW-0813">Transport</keyword>
<dbReference type="PANTHER" id="PTHR43776:SF7">
    <property type="entry name" value="D,D-DIPEPTIDE TRANSPORT ATP-BINDING PROTEIN DDPF-RELATED"/>
    <property type="match status" value="1"/>
</dbReference>
<dbReference type="AlphaFoldDB" id="T0YKH9"/>
<evidence type="ECO:0000256" key="4">
    <source>
        <dbReference type="ARBA" id="ARBA00022840"/>
    </source>
</evidence>
<reference evidence="7" key="1">
    <citation type="submission" date="2013-08" db="EMBL/GenBank/DDBJ databases">
        <authorList>
            <person name="Mendez C."/>
            <person name="Richter M."/>
            <person name="Ferrer M."/>
            <person name="Sanchez J."/>
        </authorList>
    </citation>
    <scope>NUCLEOTIDE SEQUENCE</scope>
</reference>
<dbReference type="Pfam" id="PF08352">
    <property type="entry name" value="oligo_HPY"/>
    <property type="match status" value="1"/>
</dbReference>
<comment type="caution">
    <text evidence="7">The sequence shown here is derived from an EMBL/GenBank/DDBJ whole genome shotgun (WGS) entry which is preliminary data.</text>
</comment>
<dbReference type="SUPFAM" id="SSF52540">
    <property type="entry name" value="P-loop containing nucleoside triphosphate hydrolases"/>
    <property type="match status" value="1"/>
</dbReference>
<dbReference type="PROSITE" id="PS00211">
    <property type="entry name" value="ABC_TRANSPORTER_1"/>
    <property type="match status" value="1"/>
</dbReference>
<dbReference type="GO" id="GO:0016887">
    <property type="term" value="F:ATP hydrolysis activity"/>
    <property type="evidence" value="ECO:0007669"/>
    <property type="project" value="InterPro"/>
</dbReference>
<dbReference type="PROSITE" id="PS50893">
    <property type="entry name" value="ABC_TRANSPORTER_2"/>
    <property type="match status" value="1"/>
</dbReference>
<feature type="compositionally biased region" description="Pro residues" evidence="5">
    <location>
        <begin position="379"/>
        <end position="388"/>
    </location>
</feature>
<dbReference type="SMART" id="SM00382">
    <property type="entry name" value="AAA"/>
    <property type="match status" value="1"/>
</dbReference>
<reference evidence="7" key="2">
    <citation type="journal article" date="2014" name="ISME J.">
        <title>Microbial stratification in low pH oxic and suboxic macroscopic growths along an acid mine drainage.</title>
        <authorList>
            <person name="Mendez-Garcia C."/>
            <person name="Mesa V."/>
            <person name="Sprenger R.R."/>
            <person name="Richter M."/>
            <person name="Diez M.S."/>
            <person name="Solano J."/>
            <person name="Bargiela R."/>
            <person name="Golyshina O.V."/>
            <person name="Manteca A."/>
            <person name="Ramos J.L."/>
            <person name="Gallego J.R."/>
            <person name="Llorente I."/>
            <person name="Martins Dos Santos V.A."/>
            <person name="Jensen O.N."/>
            <person name="Pelaez A.I."/>
            <person name="Sanchez J."/>
            <person name="Ferrer M."/>
        </authorList>
    </citation>
    <scope>NUCLEOTIDE SEQUENCE</scope>
</reference>
<dbReference type="InterPro" id="IPR050319">
    <property type="entry name" value="ABC_transp_ATP-bind"/>
</dbReference>
<dbReference type="GO" id="GO:0015833">
    <property type="term" value="P:peptide transport"/>
    <property type="evidence" value="ECO:0007669"/>
    <property type="project" value="InterPro"/>
</dbReference>
<keyword evidence="4" id="KW-0067">ATP-binding</keyword>
<dbReference type="GO" id="GO:0005524">
    <property type="term" value="F:ATP binding"/>
    <property type="evidence" value="ECO:0007669"/>
    <property type="project" value="UniProtKB-KW"/>
</dbReference>
<evidence type="ECO:0000313" key="7">
    <source>
        <dbReference type="EMBL" id="EQD33633.1"/>
    </source>
</evidence>
<dbReference type="EMBL" id="AUZY01011696">
    <property type="protein sequence ID" value="EQD33633.1"/>
    <property type="molecule type" value="Genomic_DNA"/>
</dbReference>
<dbReference type="InterPro" id="IPR017871">
    <property type="entry name" value="ABC_transporter-like_CS"/>
</dbReference>